<protein>
    <submittedName>
        <fullName evidence="3">Transcription initiation protein</fullName>
    </submittedName>
</protein>
<organism evidence="3 4">
    <name type="scientific">Mycobacterium senriense</name>
    <dbReference type="NCBI Taxonomy" id="2775496"/>
    <lineage>
        <taxon>Bacteria</taxon>
        <taxon>Bacillati</taxon>
        <taxon>Actinomycetota</taxon>
        <taxon>Actinomycetes</taxon>
        <taxon>Mycobacteriales</taxon>
        <taxon>Mycobacteriaceae</taxon>
        <taxon>Mycobacterium</taxon>
        <taxon>Mycobacterium avium complex (MAC)</taxon>
    </lineage>
</organism>
<dbReference type="InterPro" id="IPR005545">
    <property type="entry name" value="YCII"/>
</dbReference>
<dbReference type="PANTHER" id="PTHR35174">
    <property type="entry name" value="BLL7171 PROTEIN-RELATED"/>
    <property type="match status" value="1"/>
</dbReference>
<dbReference type="RefSeq" id="WP_221044475.1">
    <property type="nucleotide sequence ID" value="NZ_AP024828.1"/>
</dbReference>
<reference evidence="3 4" key="1">
    <citation type="submission" date="2021-07" db="EMBL/GenBank/DDBJ databases">
        <title>Complete genome sequence of nontuberculous Mycobacterium sp. TY59.</title>
        <authorList>
            <person name="Fukushima K."/>
        </authorList>
    </citation>
    <scope>NUCLEOTIDE SEQUENCE [LARGE SCALE GENOMIC DNA]</scope>
    <source>
        <strain evidence="3 4">TY59</strain>
    </source>
</reference>
<dbReference type="Proteomes" id="UP000826012">
    <property type="component" value="Chromosome"/>
</dbReference>
<evidence type="ECO:0000259" key="2">
    <source>
        <dbReference type="Pfam" id="PF03795"/>
    </source>
</evidence>
<dbReference type="Gene3D" id="3.30.70.1060">
    <property type="entry name" value="Dimeric alpha+beta barrel"/>
    <property type="match status" value="2"/>
</dbReference>
<dbReference type="InterPro" id="IPR011008">
    <property type="entry name" value="Dimeric_a/b-barrel"/>
</dbReference>
<dbReference type="EMBL" id="AP024828">
    <property type="protein sequence ID" value="BCZ20893.1"/>
    <property type="molecule type" value="Genomic_DNA"/>
</dbReference>
<feature type="domain" description="YCII-related" evidence="2">
    <location>
        <begin position="3"/>
        <end position="108"/>
    </location>
</feature>
<evidence type="ECO:0000256" key="1">
    <source>
        <dbReference type="ARBA" id="ARBA00007689"/>
    </source>
</evidence>
<dbReference type="PANTHER" id="PTHR35174:SF3">
    <property type="entry name" value="BLL7171 PROTEIN"/>
    <property type="match status" value="1"/>
</dbReference>
<dbReference type="SUPFAM" id="SSF54909">
    <property type="entry name" value="Dimeric alpha+beta barrel"/>
    <property type="match status" value="2"/>
</dbReference>
<sequence length="232" mass="23997">MQYFALLISKEQDRTPDDAATAMAAWENFHAKAGSAIKAGDALAPAAAAAVITGGPDAPTVTDGPFAEAAEVACGYYVFEAENLDEALALARDVPIAAFGAVELWPVVHSIEPARELTGNDWLALLLEPPATAHTPGTPEWEAVAAKHADLHVAAGDHVLGGAALHDRSTATTVRVRDGEVLITDGPYVEGAEIATGIYLLGAVDRDEAIKIASMIPASTVQVRQLAGVSGL</sequence>
<evidence type="ECO:0000313" key="3">
    <source>
        <dbReference type="EMBL" id="BCZ20893.1"/>
    </source>
</evidence>
<dbReference type="Pfam" id="PF03795">
    <property type="entry name" value="YCII"/>
    <property type="match status" value="1"/>
</dbReference>
<name>A0ABN6IDK9_9MYCO</name>
<accession>A0ABN6IDK9</accession>
<keyword evidence="4" id="KW-1185">Reference proteome</keyword>
<reference evidence="3 4" key="2">
    <citation type="submission" date="2021-07" db="EMBL/GenBank/DDBJ databases">
        <authorList>
            <person name="Matsumoto Y."/>
            <person name="Motooka D."/>
            <person name="Nakamura S."/>
        </authorList>
    </citation>
    <scope>NUCLEOTIDE SEQUENCE [LARGE SCALE GENOMIC DNA]</scope>
    <source>
        <strain evidence="3 4">TY59</strain>
    </source>
</reference>
<comment type="similarity">
    <text evidence="1">Belongs to the YciI family.</text>
</comment>
<evidence type="ECO:0000313" key="4">
    <source>
        <dbReference type="Proteomes" id="UP000826012"/>
    </source>
</evidence>
<gene>
    <name evidence="3" type="ORF">MTY59_07480</name>
</gene>
<proteinExistence type="inferred from homology"/>